<evidence type="ECO:0000313" key="2">
    <source>
        <dbReference type="EMBL" id="MEF2156525.1"/>
    </source>
</evidence>
<dbReference type="Proteomes" id="UP001356170">
    <property type="component" value="Unassembled WGS sequence"/>
</dbReference>
<keyword evidence="1" id="KW-0732">Signal</keyword>
<evidence type="ECO:0000313" key="3">
    <source>
        <dbReference type="Proteomes" id="UP001356170"/>
    </source>
</evidence>
<dbReference type="EMBL" id="JAZHBO010000002">
    <property type="protein sequence ID" value="MEF2156525.1"/>
    <property type="molecule type" value="Genomic_DNA"/>
</dbReference>
<reference evidence="2 3" key="1">
    <citation type="submission" date="2024-01" db="EMBL/GenBank/DDBJ databases">
        <title>Novel species of the genus Luteimonas isolated from rivers.</title>
        <authorList>
            <person name="Lu H."/>
        </authorList>
    </citation>
    <scope>NUCLEOTIDE SEQUENCE [LARGE SCALE GENOMIC DNA]</scope>
    <source>
        <strain evidence="2 3">FXH3W</strain>
    </source>
</reference>
<organism evidence="2 3">
    <name type="scientific">Aquilutibacter rugosus</name>
    <dbReference type="NCBI Taxonomy" id="3115820"/>
    <lineage>
        <taxon>Bacteria</taxon>
        <taxon>Pseudomonadati</taxon>
        <taxon>Pseudomonadota</taxon>
        <taxon>Gammaproteobacteria</taxon>
        <taxon>Lysobacterales</taxon>
        <taxon>Lysobacteraceae</taxon>
        <taxon>Aquilutibacter</taxon>
    </lineage>
</organism>
<sequence length="130" mass="14170">MISIRTATATAVMAVLLSACATGNAPGVRKDRIVTLGKMTVLGYTQTAVLPDGSRLTYISTTNDSRCKPKVQCVWAGKADANFRYAPVNGAAYNFSMEIPRELHRKVGRYDMELISIEPYATPPAVVIFR</sequence>
<name>A0ABU7V1F0_9GAMM</name>
<dbReference type="RefSeq" id="WP_331704293.1">
    <property type="nucleotide sequence ID" value="NZ_JAZHBO010000002.1"/>
</dbReference>
<protein>
    <recommendedName>
        <fullName evidence="4">Lipoprotein</fullName>
    </recommendedName>
</protein>
<keyword evidence="3" id="KW-1185">Reference proteome</keyword>
<accession>A0ABU7V1F0</accession>
<feature type="chain" id="PRO_5046669586" description="Lipoprotein" evidence="1">
    <location>
        <begin position="22"/>
        <end position="130"/>
    </location>
</feature>
<dbReference type="PROSITE" id="PS51257">
    <property type="entry name" value="PROKAR_LIPOPROTEIN"/>
    <property type="match status" value="1"/>
</dbReference>
<gene>
    <name evidence="2" type="ORF">V3390_09905</name>
</gene>
<evidence type="ECO:0000256" key="1">
    <source>
        <dbReference type="SAM" id="SignalP"/>
    </source>
</evidence>
<comment type="caution">
    <text evidence="2">The sequence shown here is derived from an EMBL/GenBank/DDBJ whole genome shotgun (WGS) entry which is preliminary data.</text>
</comment>
<proteinExistence type="predicted"/>
<feature type="signal peptide" evidence="1">
    <location>
        <begin position="1"/>
        <end position="21"/>
    </location>
</feature>
<evidence type="ECO:0008006" key="4">
    <source>
        <dbReference type="Google" id="ProtNLM"/>
    </source>
</evidence>